<accession>V4B6C3</accession>
<dbReference type="EMBL" id="KB200129">
    <property type="protein sequence ID" value="ESP03086.1"/>
    <property type="molecule type" value="Genomic_DNA"/>
</dbReference>
<evidence type="ECO:0000256" key="6">
    <source>
        <dbReference type="ARBA" id="ARBA00023136"/>
    </source>
</evidence>
<dbReference type="PANTHER" id="PTHR13598">
    <property type="entry name" value="AT07567P-RELATED"/>
    <property type="match status" value="1"/>
</dbReference>
<keyword evidence="3" id="KW-0812">Transmembrane</keyword>
<evidence type="ECO:0000256" key="8">
    <source>
        <dbReference type="SAM" id="MobiDB-lite"/>
    </source>
</evidence>
<name>V4B6C3_LOTGI</name>
<dbReference type="HOGENOM" id="CLU_2352581_0_0_1"/>
<dbReference type="STRING" id="225164.V4B6C3"/>
<evidence type="ECO:0000256" key="3">
    <source>
        <dbReference type="ARBA" id="ARBA00022692"/>
    </source>
</evidence>
<evidence type="ECO:0000313" key="10">
    <source>
        <dbReference type="Proteomes" id="UP000030746"/>
    </source>
</evidence>
<feature type="non-terminal residue" evidence="9">
    <location>
        <position position="1"/>
    </location>
</feature>
<keyword evidence="6" id="KW-0472">Membrane</keyword>
<reference evidence="9 10" key="1">
    <citation type="journal article" date="2013" name="Nature">
        <title>Insights into bilaterian evolution from three spiralian genomes.</title>
        <authorList>
            <person name="Simakov O."/>
            <person name="Marletaz F."/>
            <person name="Cho S.J."/>
            <person name="Edsinger-Gonzales E."/>
            <person name="Havlak P."/>
            <person name="Hellsten U."/>
            <person name="Kuo D.H."/>
            <person name="Larsson T."/>
            <person name="Lv J."/>
            <person name="Arendt D."/>
            <person name="Savage R."/>
            <person name="Osoegawa K."/>
            <person name="de Jong P."/>
            <person name="Grimwood J."/>
            <person name="Chapman J.A."/>
            <person name="Shapiro H."/>
            <person name="Aerts A."/>
            <person name="Otillar R.P."/>
            <person name="Terry A.Y."/>
            <person name="Boore J.L."/>
            <person name="Grigoriev I.V."/>
            <person name="Lindberg D.R."/>
            <person name="Seaver E.C."/>
            <person name="Weisblat D.A."/>
            <person name="Putnam N.H."/>
            <person name="Rokhsar D.S."/>
        </authorList>
    </citation>
    <scope>NUCLEOTIDE SEQUENCE [LARGE SCALE GENOMIC DNA]</scope>
</reference>
<evidence type="ECO:0000256" key="5">
    <source>
        <dbReference type="ARBA" id="ARBA00022989"/>
    </source>
</evidence>
<comment type="subcellular location">
    <subcellularLocation>
        <location evidence="1">Nucleus inner membrane</location>
        <topology evidence="1">Multi-pass membrane protein</topology>
        <orientation evidence="1">Nucleoplasmic side</orientation>
    </subcellularLocation>
</comment>
<dbReference type="CTD" id="20230637"/>
<evidence type="ECO:0000256" key="2">
    <source>
        <dbReference type="ARBA" id="ARBA00005748"/>
    </source>
</evidence>
<proteinExistence type="inferred from homology"/>
<feature type="region of interest" description="Disordered" evidence="8">
    <location>
        <begin position="78"/>
        <end position="97"/>
    </location>
</feature>
<organism evidence="9 10">
    <name type="scientific">Lottia gigantea</name>
    <name type="common">Giant owl limpet</name>
    <dbReference type="NCBI Taxonomy" id="225164"/>
    <lineage>
        <taxon>Eukaryota</taxon>
        <taxon>Metazoa</taxon>
        <taxon>Spiralia</taxon>
        <taxon>Lophotrochozoa</taxon>
        <taxon>Mollusca</taxon>
        <taxon>Gastropoda</taxon>
        <taxon>Patellogastropoda</taxon>
        <taxon>Lottioidea</taxon>
        <taxon>Lottiidae</taxon>
        <taxon>Lottia</taxon>
    </lineage>
</organism>
<protein>
    <recommendedName>
        <fullName evidence="11">Transmembrane protein 194A</fullName>
    </recommendedName>
</protein>
<evidence type="ECO:0000313" key="9">
    <source>
        <dbReference type="EMBL" id="ESP03086.1"/>
    </source>
</evidence>
<dbReference type="AlphaFoldDB" id="V4B6C3"/>
<dbReference type="OMA" id="EYIEQGH"/>
<dbReference type="Pfam" id="PF10225">
    <property type="entry name" value="NEMP"/>
    <property type="match status" value="1"/>
</dbReference>
<dbReference type="Proteomes" id="UP000030746">
    <property type="component" value="Unassembled WGS sequence"/>
</dbReference>
<dbReference type="OrthoDB" id="509138at2759"/>
<keyword evidence="7" id="KW-0539">Nucleus</keyword>
<dbReference type="GO" id="GO:0005637">
    <property type="term" value="C:nuclear inner membrane"/>
    <property type="evidence" value="ECO:0007669"/>
    <property type="project" value="UniProtKB-SubCell"/>
</dbReference>
<sequence>FPVKRRLLTEDEYLEMKERETEKALEELREYCKSPKCDSWKVISRIKSPSRFASFVEGEDHLSDDEFYNHNVYSTHLPSDSYSEDEMSEIEFRSTSP</sequence>
<keyword evidence="5" id="KW-1133">Transmembrane helix</keyword>
<dbReference type="KEGG" id="lgi:LOTGIDRAFT_110793"/>
<evidence type="ECO:0000256" key="1">
    <source>
        <dbReference type="ARBA" id="ARBA00004575"/>
    </source>
</evidence>
<dbReference type="PANTHER" id="PTHR13598:SF1">
    <property type="entry name" value="AT07567P-RELATED"/>
    <property type="match status" value="1"/>
</dbReference>
<evidence type="ECO:0000256" key="4">
    <source>
        <dbReference type="ARBA" id="ARBA00022729"/>
    </source>
</evidence>
<gene>
    <name evidence="9" type="ORF">LOTGIDRAFT_110793</name>
</gene>
<comment type="similarity">
    <text evidence="2">Belongs to the NEMP family.</text>
</comment>
<dbReference type="RefSeq" id="XP_009046556.1">
    <property type="nucleotide sequence ID" value="XM_009048308.1"/>
</dbReference>
<dbReference type="InterPro" id="IPR019358">
    <property type="entry name" value="NEMP_fam"/>
</dbReference>
<evidence type="ECO:0000256" key="7">
    <source>
        <dbReference type="ARBA" id="ARBA00023242"/>
    </source>
</evidence>
<dbReference type="GeneID" id="20230637"/>
<evidence type="ECO:0008006" key="11">
    <source>
        <dbReference type="Google" id="ProtNLM"/>
    </source>
</evidence>
<keyword evidence="10" id="KW-1185">Reference proteome</keyword>
<keyword evidence="4" id="KW-0732">Signal</keyword>